<keyword evidence="1" id="KW-0378">Hydrolase</keyword>
<dbReference type="InterPro" id="IPR029058">
    <property type="entry name" value="AB_hydrolase_fold"/>
</dbReference>
<evidence type="ECO:0000256" key="1">
    <source>
        <dbReference type="ARBA" id="ARBA00022801"/>
    </source>
</evidence>
<protein>
    <recommendedName>
        <fullName evidence="2">Serine hydrolase domain-containing protein</fullName>
    </recommendedName>
</protein>
<evidence type="ECO:0000313" key="4">
    <source>
        <dbReference type="Proteomes" id="UP000811619"/>
    </source>
</evidence>
<dbReference type="Pfam" id="PF03959">
    <property type="entry name" value="FSH1"/>
    <property type="match status" value="1"/>
</dbReference>
<dbReference type="Gene3D" id="3.40.50.1820">
    <property type="entry name" value="alpha/beta hydrolase"/>
    <property type="match status" value="1"/>
</dbReference>
<dbReference type="GO" id="GO:0016787">
    <property type="term" value="F:hydrolase activity"/>
    <property type="evidence" value="ECO:0007669"/>
    <property type="project" value="UniProtKB-KW"/>
</dbReference>
<feature type="non-terminal residue" evidence="3">
    <location>
        <position position="119"/>
    </location>
</feature>
<accession>A0A8K0NNS1</accession>
<comment type="caution">
    <text evidence="3">The sequence shown here is derived from an EMBL/GenBank/DDBJ whole genome shotgun (WGS) entry which is preliminary data.</text>
</comment>
<reference evidence="3" key="1">
    <citation type="journal article" date="2020" name="bioRxiv">
        <title>Whole genome comparisons of ergot fungi reveals the divergence and evolution of species within the genus Claviceps are the result of varying mechanisms driving genome evolution and host range expansion.</title>
        <authorList>
            <person name="Wyka S.A."/>
            <person name="Mondo S.J."/>
            <person name="Liu M."/>
            <person name="Dettman J."/>
            <person name="Nalam V."/>
            <person name="Broders K.D."/>
        </authorList>
    </citation>
    <scope>NUCLEOTIDE SEQUENCE</scope>
    <source>
        <strain evidence="3">CCC 489</strain>
    </source>
</reference>
<dbReference type="GO" id="GO:0005634">
    <property type="term" value="C:nucleus"/>
    <property type="evidence" value="ECO:0007669"/>
    <property type="project" value="TreeGrafter"/>
</dbReference>
<dbReference type="PANTHER" id="PTHR48070:SF6">
    <property type="entry name" value="ESTERASE OVCA2"/>
    <property type="match status" value="1"/>
</dbReference>
<organism evidence="3 4">
    <name type="scientific">Claviceps africana</name>
    <dbReference type="NCBI Taxonomy" id="83212"/>
    <lineage>
        <taxon>Eukaryota</taxon>
        <taxon>Fungi</taxon>
        <taxon>Dikarya</taxon>
        <taxon>Ascomycota</taxon>
        <taxon>Pezizomycotina</taxon>
        <taxon>Sordariomycetes</taxon>
        <taxon>Hypocreomycetidae</taxon>
        <taxon>Hypocreales</taxon>
        <taxon>Clavicipitaceae</taxon>
        <taxon>Claviceps</taxon>
    </lineage>
</organism>
<dbReference type="InterPro" id="IPR005645">
    <property type="entry name" value="FSH-like_dom"/>
</dbReference>
<dbReference type="GO" id="GO:0005737">
    <property type="term" value="C:cytoplasm"/>
    <property type="evidence" value="ECO:0007669"/>
    <property type="project" value="TreeGrafter"/>
</dbReference>
<proteinExistence type="predicted"/>
<name>A0A8K0NNS1_9HYPO</name>
<dbReference type="Proteomes" id="UP000811619">
    <property type="component" value="Unassembled WGS sequence"/>
</dbReference>
<gene>
    <name evidence="3" type="ORF">E4U42_006415</name>
</gene>
<dbReference type="InterPro" id="IPR050593">
    <property type="entry name" value="LovG"/>
</dbReference>
<evidence type="ECO:0000259" key="2">
    <source>
        <dbReference type="Pfam" id="PF03959"/>
    </source>
</evidence>
<dbReference type="PANTHER" id="PTHR48070">
    <property type="entry name" value="ESTERASE OVCA2"/>
    <property type="match status" value="1"/>
</dbReference>
<dbReference type="AlphaFoldDB" id="A0A8K0NNS1"/>
<dbReference type="EMBL" id="SRPY01000065">
    <property type="protein sequence ID" value="KAG5929281.1"/>
    <property type="molecule type" value="Genomic_DNA"/>
</dbReference>
<keyword evidence="4" id="KW-1185">Reference proteome</keyword>
<dbReference type="GO" id="GO:0019748">
    <property type="term" value="P:secondary metabolic process"/>
    <property type="evidence" value="ECO:0007669"/>
    <property type="project" value="TreeGrafter"/>
</dbReference>
<evidence type="ECO:0000313" key="3">
    <source>
        <dbReference type="EMBL" id="KAG5929281.1"/>
    </source>
</evidence>
<dbReference type="OrthoDB" id="2094269at2759"/>
<feature type="domain" description="Serine hydrolase" evidence="2">
    <location>
        <begin position="12"/>
        <end position="116"/>
    </location>
</feature>
<sequence length="119" mass="12785">MAAAAIQATAKHPVKILMLHGFTQSGPLFRTKTRALEKLLAKVLSPVSLVPQLVYPTAPNRLLPSDIPGFVPSAAAPGDDDTYQPDTWAWWRRDDASGSYLLLEEGMTAIARAIGEADG</sequence>